<dbReference type="EMBL" id="MU001670">
    <property type="protein sequence ID" value="KAF2461838.1"/>
    <property type="molecule type" value="Genomic_DNA"/>
</dbReference>
<protein>
    <submittedName>
        <fullName evidence="1">Uncharacterized protein</fullName>
    </submittedName>
</protein>
<dbReference type="AlphaFoldDB" id="A0A6A6PD06"/>
<reference evidence="1" key="1">
    <citation type="journal article" date="2020" name="Stud. Mycol.">
        <title>101 Dothideomycetes genomes: a test case for predicting lifestyles and emergence of pathogens.</title>
        <authorList>
            <person name="Haridas S."/>
            <person name="Albert R."/>
            <person name="Binder M."/>
            <person name="Bloem J."/>
            <person name="Labutti K."/>
            <person name="Salamov A."/>
            <person name="Andreopoulos B."/>
            <person name="Baker S."/>
            <person name="Barry K."/>
            <person name="Bills G."/>
            <person name="Bluhm B."/>
            <person name="Cannon C."/>
            <person name="Castanera R."/>
            <person name="Culley D."/>
            <person name="Daum C."/>
            <person name="Ezra D."/>
            <person name="Gonzalez J."/>
            <person name="Henrissat B."/>
            <person name="Kuo A."/>
            <person name="Liang C."/>
            <person name="Lipzen A."/>
            <person name="Lutzoni F."/>
            <person name="Magnuson J."/>
            <person name="Mondo S."/>
            <person name="Nolan M."/>
            <person name="Ohm R."/>
            <person name="Pangilinan J."/>
            <person name="Park H.-J."/>
            <person name="Ramirez L."/>
            <person name="Alfaro M."/>
            <person name="Sun H."/>
            <person name="Tritt A."/>
            <person name="Yoshinaga Y."/>
            <person name="Zwiers L.-H."/>
            <person name="Turgeon B."/>
            <person name="Goodwin S."/>
            <person name="Spatafora J."/>
            <person name="Crous P."/>
            <person name="Grigoriev I."/>
        </authorList>
    </citation>
    <scope>NUCLEOTIDE SEQUENCE</scope>
    <source>
        <strain evidence="1">ATCC 16933</strain>
    </source>
</reference>
<organism evidence="1 2">
    <name type="scientific">Lineolata rhizophorae</name>
    <dbReference type="NCBI Taxonomy" id="578093"/>
    <lineage>
        <taxon>Eukaryota</taxon>
        <taxon>Fungi</taxon>
        <taxon>Dikarya</taxon>
        <taxon>Ascomycota</taxon>
        <taxon>Pezizomycotina</taxon>
        <taxon>Dothideomycetes</taxon>
        <taxon>Dothideomycetes incertae sedis</taxon>
        <taxon>Lineolatales</taxon>
        <taxon>Lineolataceae</taxon>
        <taxon>Lineolata</taxon>
    </lineage>
</organism>
<evidence type="ECO:0000313" key="1">
    <source>
        <dbReference type="EMBL" id="KAF2461838.1"/>
    </source>
</evidence>
<evidence type="ECO:0000313" key="2">
    <source>
        <dbReference type="Proteomes" id="UP000799766"/>
    </source>
</evidence>
<dbReference type="Proteomes" id="UP000799766">
    <property type="component" value="Unassembled WGS sequence"/>
</dbReference>
<gene>
    <name evidence="1" type="ORF">BDY21DRAFT_329772</name>
</gene>
<proteinExistence type="predicted"/>
<name>A0A6A6PD06_9PEZI</name>
<sequence length="76" mass="7983">MGDALFSGDFHGWASLGVRALRALLSPFVLGIHSIANAFSAPIGWLVQAWTDAVDCMYVCVGEGVLPGWICMLSGG</sequence>
<accession>A0A6A6PD06</accession>
<keyword evidence="2" id="KW-1185">Reference proteome</keyword>